<dbReference type="SUPFAM" id="SSF47240">
    <property type="entry name" value="Ferritin-like"/>
    <property type="match status" value="1"/>
</dbReference>
<dbReference type="AlphaFoldDB" id="A0ABD5P0N9"/>
<dbReference type="InterPro" id="IPR009078">
    <property type="entry name" value="Ferritin-like_SF"/>
</dbReference>
<evidence type="ECO:0000313" key="3">
    <source>
        <dbReference type="Proteomes" id="UP001595821"/>
    </source>
</evidence>
<proteinExistence type="predicted"/>
<sequence length="292" mass="32798">MSSEFPSHEILNAQRGREFAAYTANLSLFEKEHFSNISEWLSEQNLAPRSETAYLATFSYIAGGWTTVTPYEIVANQGITSLVDAVSAAERGDLDDFSAYNTRHSHRKVNASYVAESFQSLNSLSVAGEQVESFDEFFETLRYRKNSLLDNGVDDSEAAHKTFKTAWNSLKSISYFGPLSAFDWLEVVVFVHGDEWIAPKEIRPEYFDTGSNPSKGFEAIFGSGIESEEATQYTDILEDYAYNILGKDMPSAMFDMESALCVFYKDLDEVEELVKETSTVDTDCLPNRSDDC</sequence>
<organism evidence="2 3">
    <name type="scientific">Natribaculum luteum</name>
    <dbReference type="NCBI Taxonomy" id="1586232"/>
    <lineage>
        <taxon>Archaea</taxon>
        <taxon>Methanobacteriati</taxon>
        <taxon>Methanobacteriota</taxon>
        <taxon>Stenosarchaea group</taxon>
        <taxon>Halobacteria</taxon>
        <taxon>Halobacteriales</taxon>
        <taxon>Natrialbaceae</taxon>
        <taxon>Natribaculum</taxon>
    </lineage>
</organism>
<feature type="domain" description="Amino acid:DNA transferase" evidence="1">
    <location>
        <begin position="154"/>
        <end position="265"/>
    </location>
</feature>
<accession>A0ABD5P0N9</accession>
<evidence type="ECO:0000313" key="2">
    <source>
        <dbReference type="EMBL" id="MFC4247855.1"/>
    </source>
</evidence>
<name>A0ABD5P0N9_9EURY</name>
<comment type="caution">
    <text evidence="2">The sequence shown here is derived from an EMBL/GenBank/DDBJ whole genome shotgun (WGS) entry which is preliminary data.</text>
</comment>
<gene>
    <name evidence="2" type="ORF">ACFOZ7_12985</name>
</gene>
<dbReference type="RefSeq" id="WP_246972369.1">
    <property type="nucleotide sequence ID" value="NZ_CP095397.1"/>
</dbReference>
<reference evidence="2 3" key="1">
    <citation type="journal article" date="2014" name="Int. J. Syst. Evol. Microbiol.">
        <title>Complete genome sequence of Corynebacterium casei LMG S-19264T (=DSM 44701T), isolated from a smear-ripened cheese.</title>
        <authorList>
            <consortium name="US DOE Joint Genome Institute (JGI-PGF)"/>
            <person name="Walter F."/>
            <person name="Albersmeier A."/>
            <person name="Kalinowski J."/>
            <person name="Ruckert C."/>
        </authorList>
    </citation>
    <scope>NUCLEOTIDE SEQUENCE [LARGE SCALE GENOMIC DNA]</scope>
    <source>
        <strain evidence="2 3">IBRC-M 10912</strain>
    </source>
</reference>
<evidence type="ECO:0000259" key="1">
    <source>
        <dbReference type="Pfam" id="PF18724"/>
    </source>
</evidence>
<dbReference type="GeneID" id="71852978"/>
<protein>
    <recommendedName>
        <fullName evidence="1">Amino acid:DNA transferase domain-containing protein</fullName>
    </recommendedName>
</protein>
<dbReference type="EMBL" id="JBHSDJ010000103">
    <property type="protein sequence ID" value="MFC4247855.1"/>
    <property type="molecule type" value="Genomic_DNA"/>
</dbReference>
<dbReference type="InterPro" id="IPR040741">
    <property type="entry name" value="ADDT"/>
</dbReference>
<dbReference type="Pfam" id="PF18724">
    <property type="entry name" value="ADDT"/>
    <property type="match status" value="1"/>
</dbReference>
<dbReference type="Proteomes" id="UP001595821">
    <property type="component" value="Unassembled WGS sequence"/>
</dbReference>